<sequence>MSSKEQNTPNEQASDDIEMEQTRPETTSADSVETASEVDPRDGRIAELEAQLAQAQGGVREAQLRAQAEIENIRRRVELDVEKAHKFALEKFSNELLPVIDSLERALEVADKENPELAAMIEGVELTLKSLLSAVRKFGVEVVGDVKVPFNPDVHQAMSMMESDEVEPNHVLMVMQRGYTLNGRLLRPAMVAVAKAKS</sequence>
<proteinExistence type="inferred from homology"/>
<feature type="compositionally biased region" description="Polar residues" evidence="13">
    <location>
        <begin position="1"/>
        <end position="12"/>
    </location>
</feature>
<dbReference type="AlphaFoldDB" id="A0A1I4WB25"/>
<dbReference type="STRING" id="1367852.SAMN05216516_102408"/>
<evidence type="ECO:0000256" key="10">
    <source>
        <dbReference type="HAMAP-Rule" id="MF_01151"/>
    </source>
</evidence>
<dbReference type="SUPFAM" id="SSF51064">
    <property type="entry name" value="Head domain of nucleotide exchange factor GrpE"/>
    <property type="match status" value="1"/>
</dbReference>
<name>A0A1I4WB25_9GAMM</name>
<keyword evidence="5 10" id="KW-0346">Stress response</keyword>
<dbReference type="FunFam" id="2.30.22.10:FF:000001">
    <property type="entry name" value="Protein GrpE"/>
    <property type="match status" value="1"/>
</dbReference>
<comment type="similarity">
    <text evidence="2 10 12">Belongs to the GrpE family.</text>
</comment>
<dbReference type="NCBIfam" id="NF010748">
    <property type="entry name" value="PRK14150.1"/>
    <property type="match status" value="1"/>
</dbReference>
<dbReference type="OrthoDB" id="9789811at2"/>
<dbReference type="InterPro" id="IPR013805">
    <property type="entry name" value="GrpE_CC"/>
</dbReference>
<evidence type="ECO:0000256" key="3">
    <source>
        <dbReference type="ARBA" id="ARBA00011738"/>
    </source>
</evidence>
<evidence type="ECO:0000256" key="9">
    <source>
        <dbReference type="ARBA" id="ARBA00076414"/>
    </source>
</evidence>
<keyword evidence="6 10" id="KW-0143">Chaperone</keyword>
<evidence type="ECO:0000256" key="13">
    <source>
        <dbReference type="SAM" id="MobiDB-lite"/>
    </source>
</evidence>
<reference evidence="15" key="1">
    <citation type="submission" date="2016-10" db="EMBL/GenBank/DDBJ databases">
        <authorList>
            <person name="Varghese N."/>
            <person name="Submissions S."/>
        </authorList>
    </citation>
    <scope>NUCLEOTIDE SEQUENCE [LARGE SCALE GENOMIC DNA]</scope>
    <source>
        <strain evidence="15">N6PO6</strain>
    </source>
</reference>
<dbReference type="EMBL" id="FOVC01000002">
    <property type="protein sequence ID" value="SFN10984.1"/>
    <property type="molecule type" value="Genomic_DNA"/>
</dbReference>
<feature type="compositionally biased region" description="Polar residues" evidence="13">
    <location>
        <begin position="24"/>
        <end position="34"/>
    </location>
</feature>
<dbReference type="Proteomes" id="UP000242222">
    <property type="component" value="Unassembled WGS sequence"/>
</dbReference>
<evidence type="ECO:0000313" key="14">
    <source>
        <dbReference type="EMBL" id="SFN10984.1"/>
    </source>
</evidence>
<dbReference type="InterPro" id="IPR000740">
    <property type="entry name" value="GrpE"/>
</dbReference>
<dbReference type="GO" id="GO:0000774">
    <property type="term" value="F:adenyl-nucleotide exchange factor activity"/>
    <property type="evidence" value="ECO:0007669"/>
    <property type="project" value="InterPro"/>
</dbReference>
<protein>
    <recommendedName>
        <fullName evidence="8 10">Protein GrpE</fullName>
    </recommendedName>
    <alternativeName>
        <fullName evidence="9 10">HSP-70 cofactor</fullName>
    </alternativeName>
</protein>
<dbReference type="Pfam" id="PF01025">
    <property type="entry name" value="GrpE"/>
    <property type="match status" value="1"/>
</dbReference>
<dbReference type="GO" id="GO:0051082">
    <property type="term" value="F:unfolded protein binding"/>
    <property type="evidence" value="ECO:0007669"/>
    <property type="project" value="TreeGrafter"/>
</dbReference>
<evidence type="ECO:0000256" key="11">
    <source>
        <dbReference type="RuleBase" id="RU000639"/>
    </source>
</evidence>
<dbReference type="SUPFAM" id="SSF58014">
    <property type="entry name" value="Coiled-coil domain of nucleotide exchange factor GrpE"/>
    <property type="match status" value="1"/>
</dbReference>
<evidence type="ECO:0000256" key="5">
    <source>
        <dbReference type="ARBA" id="ARBA00023016"/>
    </source>
</evidence>
<accession>A0A1I4WB25</accession>
<dbReference type="PANTHER" id="PTHR21237:SF23">
    <property type="entry name" value="GRPE PROTEIN HOMOLOG, MITOCHONDRIAL"/>
    <property type="match status" value="1"/>
</dbReference>
<gene>
    <name evidence="10" type="primary">grpE</name>
    <name evidence="14" type="ORF">SAMN05216516_102408</name>
</gene>
<feature type="region of interest" description="Disordered" evidence="13">
    <location>
        <begin position="1"/>
        <end position="42"/>
    </location>
</feature>
<dbReference type="GO" id="GO:0005829">
    <property type="term" value="C:cytosol"/>
    <property type="evidence" value="ECO:0007669"/>
    <property type="project" value="TreeGrafter"/>
</dbReference>
<dbReference type="Gene3D" id="2.30.22.10">
    <property type="entry name" value="Head domain of nucleotide exchange factor GrpE"/>
    <property type="match status" value="1"/>
</dbReference>
<comment type="function">
    <text evidence="7 10 11">Participates actively in the response to hyperosmotic and heat shock by preventing the aggregation of stress-denatured proteins, in association with DnaK and GrpE. It is the nucleotide exchange factor for DnaK and may function as a thermosensor. Unfolded proteins bind initially to DnaJ; upon interaction with the DnaJ-bound protein, DnaK hydrolyzes its bound ATP, resulting in the formation of a stable complex. GrpE releases ADP from DnaK; ATP binding to DnaK triggers the release of the substrate protein, thus completing the reaction cycle. Several rounds of ATP-dependent interactions between DnaJ, DnaK and GrpE are required for fully efficient folding.</text>
</comment>
<dbReference type="HAMAP" id="MF_01151">
    <property type="entry name" value="GrpE"/>
    <property type="match status" value="1"/>
</dbReference>
<dbReference type="PRINTS" id="PR00773">
    <property type="entry name" value="GRPEPROTEIN"/>
</dbReference>
<evidence type="ECO:0000256" key="7">
    <source>
        <dbReference type="ARBA" id="ARBA00053401"/>
    </source>
</evidence>
<keyword evidence="4 10" id="KW-0963">Cytoplasm</keyword>
<evidence type="ECO:0000256" key="4">
    <source>
        <dbReference type="ARBA" id="ARBA00022490"/>
    </source>
</evidence>
<comment type="subunit">
    <text evidence="3 10">Homodimer.</text>
</comment>
<dbReference type="RefSeq" id="WP_092875914.1">
    <property type="nucleotide sequence ID" value="NZ_FOVC01000002.1"/>
</dbReference>
<evidence type="ECO:0000256" key="8">
    <source>
        <dbReference type="ARBA" id="ARBA00072274"/>
    </source>
</evidence>
<dbReference type="Gene3D" id="3.90.20.20">
    <property type="match status" value="1"/>
</dbReference>
<evidence type="ECO:0000256" key="12">
    <source>
        <dbReference type="RuleBase" id="RU004478"/>
    </source>
</evidence>
<dbReference type="PROSITE" id="PS01071">
    <property type="entry name" value="GRPE"/>
    <property type="match status" value="1"/>
</dbReference>
<dbReference type="NCBIfam" id="NF010737">
    <property type="entry name" value="PRK14139.1"/>
    <property type="match status" value="1"/>
</dbReference>
<evidence type="ECO:0000256" key="6">
    <source>
        <dbReference type="ARBA" id="ARBA00023186"/>
    </source>
</evidence>
<keyword evidence="15" id="KW-1185">Reference proteome</keyword>
<comment type="subcellular location">
    <subcellularLocation>
        <location evidence="1 10">Cytoplasm</location>
    </subcellularLocation>
</comment>
<dbReference type="PANTHER" id="PTHR21237">
    <property type="entry name" value="GRPE PROTEIN"/>
    <property type="match status" value="1"/>
</dbReference>
<dbReference type="InterPro" id="IPR009012">
    <property type="entry name" value="GrpE_head"/>
</dbReference>
<dbReference type="GO" id="GO:0051087">
    <property type="term" value="F:protein-folding chaperone binding"/>
    <property type="evidence" value="ECO:0007669"/>
    <property type="project" value="InterPro"/>
</dbReference>
<dbReference type="CDD" id="cd00446">
    <property type="entry name" value="GrpE"/>
    <property type="match status" value="1"/>
</dbReference>
<evidence type="ECO:0000256" key="1">
    <source>
        <dbReference type="ARBA" id="ARBA00004496"/>
    </source>
</evidence>
<dbReference type="FunFam" id="3.90.20.20:FF:000001">
    <property type="entry name" value="Protein GrpE"/>
    <property type="match status" value="1"/>
</dbReference>
<evidence type="ECO:0000313" key="15">
    <source>
        <dbReference type="Proteomes" id="UP000242222"/>
    </source>
</evidence>
<dbReference type="NCBIfam" id="NF010738">
    <property type="entry name" value="PRK14140.1"/>
    <property type="match status" value="1"/>
</dbReference>
<evidence type="ECO:0000256" key="2">
    <source>
        <dbReference type="ARBA" id="ARBA00009054"/>
    </source>
</evidence>
<organism evidence="14 15">
    <name type="scientific">Izhakiella capsodis</name>
    <dbReference type="NCBI Taxonomy" id="1367852"/>
    <lineage>
        <taxon>Bacteria</taxon>
        <taxon>Pseudomonadati</taxon>
        <taxon>Pseudomonadota</taxon>
        <taxon>Gammaproteobacteria</taxon>
        <taxon>Enterobacterales</taxon>
        <taxon>Erwiniaceae</taxon>
        <taxon>Izhakiella</taxon>
    </lineage>
</organism>
<dbReference type="GO" id="GO:0006457">
    <property type="term" value="P:protein folding"/>
    <property type="evidence" value="ECO:0007669"/>
    <property type="project" value="InterPro"/>
</dbReference>
<dbReference type="GO" id="GO:0042803">
    <property type="term" value="F:protein homodimerization activity"/>
    <property type="evidence" value="ECO:0007669"/>
    <property type="project" value="InterPro"/>
</dbReference>